<keyword evidence="8 11" id="KW-0067">ATP-binding</keyword>
<keyword evidence="5 11" id="KW-0808">Transferase</keyword>
<dbReference type="PANTHER" id="PTHR39321:SF3">
    <property type="entry name" value="PHOSPHOPANTETHEINE ADENYLYLTRANSFERASE"/>
    <property type="match status" value="1"/>
</dbReference>
<dbReference type="NCBIfam" id="NF000845">
    <property type="entry name" value="PRK00071.2-4"/>
    <property type="match status" value="1"/>
</dbReference>
<dbReference type="CDD" id="cd02165">
    <property type="entry name" value="NMNAT"/>
    <property type="match status" value="1"/>
</dbReference>
<keyword evidence="9 11" id="KW-0520">NAD</keyword>
<evidence type="ECO:0000256" key="3">
    <source>
        <dbReference type="ARBA" id="ARBA00009014"/>
    </source>
</evidence>
<proteinExistence type="inferred from homology"/>
<protein>
    <recommendedName>
        <fullName evidence="11">Probable nicotinate-nucleotide adenylyltransferase</fullName>
        <ecNumber evidence="11">2.7.7.18</ecNumber>
    </recommendedName>
    <alternativeName>
        <fullName evidence="11">Deamido-NAD(+) diphosphorylase</fullName>
    </alternativeName>
    <alternativeName>
        <fullName evidence="11">Deamido-NAD(+) pyrophosphorylase</fullName>
    </alternativeName>
    <alternativeName>
        <fullName evidence="11">Nicotinate mononucleotide adenylyltransferase</fullName>
        <shortName evidence="11">NaMN adenylyltransferase</shortName>
    </alternativeName>
</protein>
<dbReference type="NCBIfam" id="TIGR00482">
    <property type="entry name" value="nicotinate (nicotinamide) nucleotide adenylyltransferase"/>
    <property type="match status" value="1"/>
</dbReference>
<dbReference type="Gene3D" id="3.40.50.620">
    <property type="entry name" value="HUPs"/>
    <property type="match status" value="1"/>
</dbReference>
<evidence type="ECO:0000256" key="5">
    <source>
        <dbReference type="ARBA" id="ARBA00022679"/>
    </source>
</evidence>
<dbReference type="Pfam" id="PF01467">
    <property type="entry name" value="CTP_transf_like"/>
    <property type="match status" value="1"/>
</dbReference>
<reference evidence="13 14" key="1">
    <citation type="submission" date="2024-02" db="EMBL/GenBank/DDBJ databases">
        <title>Roseibium algae sp. nov., isolated from marine alga (Grateloupia sp.), showing potential in myo-inositol conversion.</title>
        <authorList>
            <person name="Wang Y."/>
        </authorList>
    </citation>
    <scope>NUCLEOTIDE SEQUENCE [LARGE SCALE GENOMIC DNA]</scope>
    <source>
        <strain evidence="13 14">H3510</strain>
    </source>
</reference>
<evidence type="ECO:0000256" key="4">
    <source>
        <dbReference type="ARBA" id="ARBA00022642"/>
    </source>
</evidence>
<dbReference type="EMBL" id="JBAKIA010000020">
    <property type="protein sequence ID" value="MEJ8476499.1"/>
    <property type="molecule type" value="Genomic_DNA"/>
</dbReference>
<dbReference type="PANTHER" id="PTHR39321">
    <property type="entry name" value="NICOTINATE-NUCLEOTIDE ADENYLYLTRANSFERASE-RELATED"/>
    <property type="match status" value="1"/>
</dbReference>
<dbReference type="InterPro" id="IPR014729">
    <property type="entry name" value="Rossmann-like_a/b/a_fold"/>
</dbReference>
<evidence type="ECO:0000256" key="2">
    <source>
        <dbReference type="ARBA" id="ARBA00005019"/>
    </source>
</evidence>
<dbReference type="Proteomes" id="UP001385499">
    <property type="component" value="Unassembled WGS sequence"/>
</dbReference>
<keyword evidence="14" id="KW-1185">Reference proteome</keyword>
<evidence type="ECO:0000256" key="10">
    <source>
        <dbReference type="ARBA" id="ARBA00048721"/>
    </source>
</evidence>
<name>A0ABU8TQQ8_9HYPH</name>
<dbReference type="NCBIfam" id="TIGR00125">
    <property type="entry name" value="cyt_tran_rel"/>
    <property type="match status" value="1"/>
</dbReference>
<keyword evidence="4 11" id="KW-0662">Pyridine nucleotide biosynthesis</keyword>
<dbReference type="NCBIfam" id="NF000843">
    <property type="entry name" value="PRK00071.2-2"/>
    <property type="match status" value="1"/>
</dbReference>
<comment type="function">
    <text evidence="1 11">Catalyzes the reversible adenylation of nicotinate mononucleotide (NaMN) to nicotinic acid adenine dinucleotide (NaAD).</text>
</comment>
<dbReference type="RefSeq" id="WP_340277076.1">
    <property type="nucleotide sequence ID" value="NZ_JBAKIA010000020.1"/>
</dbReference>
<keyword evidence="7 11" id="KW-0547">Nucleotide-binding</keyword>
<keyword evidence="6 11" id="KW-0548">Nucleotidyltransferase</keyword>
<dbReference type="InterPro" id="IPR004821">
    <property type="entry name" value="Cyt_trans-like"/>
</dbReference>
<evidence type="ECO:0000256" key="7">
    <source>
        <dbReference type="ARBA" id="ARBA00022741"/>
    </source>
</evidence>
<dbReference type="EC" id="2.7.7.18" evidence="11"/>
<evidence type="ECO:0000259" key="12">
    <source>
        <dbReference type="Pfam" id="PF01467"/>
    </source>
</evidence>
<accession>A0ABU8TQQ8</accession>
<evidence type="ECO:0000256" key="8">
    <source>
        <dbReference type="ARBA" id="ARBA00022840"/>
    </source>
</evidence>
<dbReference type="InterPro" id="IPR005248">
    <property type="entry name" value="NadD/NMNAT"/>
</dbReference>
<evidence type="ECO:0000313" key="13">
    <source>
        <dbReference type="EMBL" id="MEJ8476499.1"/>
    </source>
</evidence>
<evidence type="ECO:0000313" key="14">
    <source>
        <dbReference type="Proteomes" id="UP001385499"/>
    </source>
</evidence>
<evidence type="ECO:0000256" key="6">
    <source>
        <dbReference type="ARBA" id="ARBA00022695"/>
    </source>
</evidence>
<comment type="catalytic activity">
    <reaction evidence="10 11">
        <text>nicotinate beta-D-ribonucleotide + ATP + H(+) = deamido-NAD(+) + diphosphate</text>
        <dbReference type="Rhea" id="RHEA:22860"/>
        <dbReference type="ChEBI" id="CHEBI:15378"/>
        <dbReference type="ChEBI" id="CHEBI:30616"/>
        <dbReference type="ChEBI" id="CHEBI:33019"/>
        <dbReference type="ChEBI" id="CHEBI:57502"/>
        <dbReference type="ChEBI" id="CHEBI:58437"/>
        <dbReference type="EC" id="2.7.7.18"/>
    </reaction>
</comment>
<evidence type="ECO:0000256" key="9">
    <source>
        <dbReference type="ARBA" id="ARBA00023027"/>
    </source>
</evidence>
<dbReference type="GO" id="GO:0004515">
    <property type="term" value="F:nicotinate-nucleotide adenylyltransferase activity"/>
    <property type="evidence" value="ECO:0007669"/>
    <property type="project" value="UniProtKB-EC"/>
</dbReference>
<dbReference type="SUPFAM" id="SSF52374">
    <property type="entry name" value="Nucleotidylyl transferase"/>
    <property type="match status" value="1"/>
</dbReference>
<comment type="caution">
    <text evidence="13">The sequence shown here is derived from an EMBL/GenBank/DDBJ whole genome shotgun (WGS) entry which is preliminary data.</text>
</comment>
<gene>
    <name evidence="11" type="primary">nadD</name>
    <name evidence="13" type="ORF">V6575_20605</name>
</gene>
<comment type="pathway">
    <text evidence="2 11">Cofactor biosynthesis; NAD(+) biosynthesis; deamido-NAD(+) from nicotinate D-ribonucleotide: step 1/1.</text>
</comment>
<sequence>MSGGAGLGEGAPDWYRLPHAEPGNRIGIFGGSFNPPHSGHMLVAETALKRLCLDQIWWLVTPGNPLKDHSELAPLEKRVHMTRALADHPKMKVTAHEITLGSRFTARTIEMLLVKRPALRFVWIMGADNLAGFHSWQDWRNIMKSVPVAVVDRPGASLATLGSPLAKAFERCRVPEMDAQLLPDLKPPAWTFLHTALDATSSTRLRQNKQT</sequence>
<feature type="domain" description="Cytidyltransferase-like" evidence="12">
    <location>
        <begin position="28"/>
        <end position="207"/>
    </location>
</feature>
<comment type="similarity">
    <text evidence="3 11">Belongs to the NadD family.</text>
</comment>
<evidence type="ECO:0000256" key="1">
    <source>
        <dbReference type="ARBA" id="ARBA00002324"/>
    </source>
</evidence>
<evidence type="ECO:0000256" key="11">
    <source>
        <dbReference type="HAMAP-Rule" id="MF_00244"/>
    </source>
</evidence>
<organism evidence="13 14">
    <name type="scientific">Roseibium algae</name>
    <dbReference type="NCBI Taxonomy" id="3123038"/>
    <lineage>
        <taxon>Bacteria</taxon>
        <taxon>Pseudomonadati</taxon>
        <taxon>Pseudomonadota</taxon>
        <taxon>Alphaproteobacteria</taxon>
        <taxon>Hyphomicrobiales</taxon>
        <taxon>Stappiaceae</taxon>
        <taxon>Roseibium</taxon>
    </lineage>
</organism>
<dbReference type="HAMAP" id="MF_00244">
    <property type="entry name" value="NaMN_adenylyltr"/>
    <property type="match status" value="1"/>
</dbReference>